<reference evidence="1" key="1">
    <citation type="journal article" date="2014" name="Int. J. Syst. Evol. Microbiol.">
        <title>Complete genome sequence of Corynebacterium casei LMG S-19264T (=DSM 44701T), isolated from a smear-ripened cheese.</title>
        <authorList>
            <consortium name="US DOE Joint Genome Institute (JGI-PGF)"/>
            <person name="Walter F."/>
            <person name="Albersmeier A."/>
            <person name="Kalinowski J."/>
            <person name="Ruckert C."/>
        </authorList>
    </citation>
    <scope>NUCLEOTIDE SEQUENCE</scope>
    <source>
        <strain evidence="1">CGMCC 4.7368</strain>
    </source>
</reference>
<dbReference type="RefSeq" id="WP_189122722.1">
    <property type="nucleotide sequence ID" value="NZ_BMNH01000002.1"/>
</dbReference>
<protein>
    <submittedName>
        <fullName evidence="1">Uncharacterized protein</fullName>
    </submittedName>
</protein>
<keyword evidence="2" id="KW-1185">Reference proteome</keyword>
<organism evidence="1 2">
    <name type="scientific">Nonomuraea cavernae</name>
    <dbReference type="NCBI Taxonomy" id="2045107"/>
    <lineage>
        <taxon>Bacteria</taxon>
        <taxon>Bacillati</taxon>
        <taxon>Actinomycetota</taxon>
        <taxon>Actinomycetes</taxon>
        <taxon>Streptosporangiales</taxon>
        <taxon>Streptosporangiaceae</taxon>
        <taxon>Nonomuraea</taxon>
    </lineage>
</organism>
<dbReference type="AlphaFoldDB" id="A0A918DEY9"/>
<evidence type="ECO:0000313" key="2">
    <source>
        <dbReference type="Proteomes" id="UP000646523"/>
    </source>
</evidence>
<evidence type="ECO:0000313" key="1">
    <source>
        <dbReference type="EMBL" id="GGO63165.1"/>
    </source>
</evidence>
<sequence length="158" mass="16896">MVSSKKRASATVVAERRAKAVQMRIAGISPTIIAENLGYSGSAAVIKDITRSMQKAAKAEHLASEHLLQIEIDRLDRLMASVWAKALSGDVKAVDQAEKLIARRCSLLGLDLINRNGSENSDVVSLLGNLFASLQARNAPDDVAVEVVDAIETGEDSQ</sequence>
<gene>
    <name evidence="1" type="ORF">GCM10012289_09460</name>
</gene>
<proteinExistence type="predicted"/>
<dbReference type="EMBL" id="BMNH01000002">
    <property type="protein sequence ID" value="GGO63165.1"/>
    <property type="molecule type" value="Genomic_DNA"/>
</dbReference>
<name>A0A918DEY9_9ACTN</name>
<accession>A0A918DEY9</accession>
<dbReference type="Proteomes" id="UP000646523">
    <property type="component" value="Unassembled WGS sequence"/>
</dbReference>
<comment type="caution">
    <text evidence="1">The sequence shown here is derived from an EMBL/GenBank/DDBJ whole genome shotgun (WGS) entry which is preliminary data.</text>
</comment>
<reference evidence="1" key="2">
    <citation type="submission" date="2020-09" db="EMBL/GenBank/DDBJ databases">
        <authorList>
            <person name="Sun Q."/>
            <person name="Zhou Y."/>
        </authorList>
    </citation>
    <scope>NUCLEOTIDE SEQUENCE</scope>
    <source>
        <strain evidence="1">CGMCC 4.7368</strain>
    </source>
</reference>